<evidence type="ECO:0000313" key="1">
    <source>
        <dbReference type="EMBL" id="APC50059.1"/>
    </source>
</evidence>
<dbReference type="GeneID" id="71516395"/>
<sequence>MDDLTEGWEDFWETQSQKKELKSNIKADLETKAAFFKAYLQHCYALHSLSEKHRGILSKIENSFDGEANEALGLRFEENSKQLEQLDKMYENVKDSIKTKSGFW</sequence>
<evidence type="ECO:0000313" key="2">
    <source>
        <dbReference type="Proteomes" id="UP000182945"/>
    </source>
</evidence>
<dbReference type="RefSeq" id="WP_071649881.1">
    <property type="nucleotide sequence ID" value="NZ_CP017962.1"/>
</dbReference>
<dbReference type="KEGG" id="vhl:BME96_18450"/>
<gene>
    <name evidence="1" type="ORF">BME96_18450</name>
</gene>
<reference evidence="1 2" key="1">
    <citation type="submission" date="2016-11" db="EMBL/GenBank/DDBJ databases">
        <title>Complete genome sequencing of Virgibacillus halodenitrificans PDB-F2.</title>
        <authorList>
            <person name="Sun Z."/>
            <person name="Zhou Y."/>
            <person name="Li H."/>
        </authorList>
    </citation>
    <scope>NUCLEOTIDE SEQUENCE [LARGE SCALE GENOMIC DNA]</scope>
    <source>
        <strain evidence="1 2">PDB-F2</strain>
    </source>
</reference>
<dbReference type="Proteomes" id="UP000182945">
    <property type="component" value="Chromosome"/>
</dbReference>
<dbReference type="EMBL" id="CP017962">
    <property type="protein sequence ID" value="APC50059.1"/>
    <property type="molecule type" value="Genomic_DNA"/>
</dbReference>
<name>A0AAC9J3J6_VIRHA</name>
<protein>
    <submittedName>
        <fullName evidence="1">Uncharacterized protein</fullName>
    </submittedName>
</protein>
<proteinExistence type="predicted"/>
<dbReference type="AlphaFoldDB" id="A0AAC9J3J6"/>
<organism evidence="1 2">
    <name type="scientific">Virgibacillus halodenitrificans</name>
    <name type="common">Bacillus halodenitrificans</name>
    <dbReference type="NCBI Taxonomy" id="1482"/>
    <lineage>
        <taxon>Bacteria</taxon>
        <taxon>Bacillati</taxon>
        <taxon>Bacillota</taxon>
        <taxon>Bacilli</taxon>
        <taxon>Bacillales</taxon>
        <taxon>Bacillaceae</taxon>
        <taxon>Virgibacillus</taxon>
    </lineage>
</organism>
<accession>A0AAC9J3J6</accession>